<dbReference type="Gene3D" id="3.30.1150.10">
    <property type="match status" value="1"/>
</dbReference>
<comment type="subcellular location">
    <subcellularLocation>
        <location evidence="1">Membrane</location>
        <topology evidence="1">Single-pass membrane protein</topology>
    </subcellularLocation>
</comment>
<keyword evidence="4" id="KW-0472">Membrane</keyword>
<dbReference type="PROSITE" id="PS52015">
    <property type="entry name" value="TONB_CTD"/>
    <property type="match status" value="1"/>
</dbReference>
<evidence type="ECO:0000259" key="7">
    <source>
        <dbReference type="PROSITE" id="PS52015"/>
    </source>
</evidence>
<dbReference type="AlphaFoldDB" id="A1VSS5"/>
<dbReference type="GO" id="GO:0016020">
    <property type="term" value="C:membrane"/>
    <property type="evidence" value="ECO:0007669"/>
    <property type="project" value="UniProtKB-SubCell"/>
</dbReference>
<accession>A1VSS5</accession>
<gene>
    <name evidence="8" type="ordered locus">Pnap_3406</name>
</gene>
<dbReference type="HOGENOM" id="CLU_052089_0_0_4"/>
<feature type="domain" description="TonB C-terminal" evidence="7">
    <location>
        <begin position="201"/>
        <end position="298"/>
    </location>
</feature>
<evidence type="ECO:0000313" key="9">
    <source>
        <dbReference type="Proteomes" id="UP000000644"/>
    </source>
</evidence>
<evidence type="ECO:0000256" key="1">
    <source>
        <dbReference type="ARBA" id="ARBA00004167"/>
    </source>
</evidence>
<dbReference type="SUPFAM" id="SSF74653">
    <property type="entry name" value="TolA/TonB C-terminal domain"/>
    <property type="match status" value="1"/>
</dbReference>
<dbReference type="Pfam" id="PF03544">
    <property type="entry name" value="TonB_C"/>
    <property type="match status" value="1"/>
</dbReference>
<dbReference type="GO" id="GO:0055085">
    <property type="term" value="P:transmembrane transport"/>
    <property type="evidence" value="ECO:0007669"/>
    <property type="project" value="InterPro"/>
</dbReference>
<sequence length="304" mass="33704">MSTAAARHRPVKPKPRPSLVKSPSTLQIALGVSLAAHAALLAVRFVDPERFNRVFQDTPLEVILVNTKSTETPDEHAKAIAQASLAGGGELEKGRATSPLPPALVMKTGDAQEDENERRQIESIKEQQTQLLLQTKKELAAMPPPDLSVPSHLRAQTEQEERRKQLIKLLAEIERRINEDGEQPARRYISPSTREEVYAVYYDAMRRKIEKKGTLNFPQMAGKKLYGELTMTMTVNADGNVLATEVVQSSGNPTLDRWAQSLVQGAGPFEPFSEAMRGKADQIVVVSSFNFGRDDSLETKLTHR</sequence>
<feature type="region of interest" description="Disordered" evidence="6">
    <location>
        <begin position="1"/>
        <end position="21"/>
    </location>
</feature>
<evidence type="ECO:0000256" key="6">
    <source>
        <dbReference type="SAM" id="MobiDB-lite"/>
    </source>
</evidence>
<dbReference type="Proteomes" id="UP000000644">
    <property type="component" value="Chromosome"/>
</dbReference>
<evidence type="ECO:0000313" key="8">
    <source>
        <dbReference type="EMBL" id="ABM38703.1"/>
    </source>
</evidence>
<dbReference type="EMBL" id="CP000529">
    <property type="protein sequence ID" value="ABM38703.1"/>
    <property type="molecule type" value="Genomic_DNA"/>
</dbReference>
<keyword evidence="9" id="KW-1185">Reference proteome</keyword>
<evidence type="ECO:0000256" key="2">
    <source>
        <dbReference type="ARBA" id="ARBA00022692"/>
    </source>
</evidence>
<dbReference type="STRING" id="365044.Pnap_3406"/>
<keyword evidence="3" id="KW-1133">Transmembrane helix</keyword>
<dbReference type="InterPro" id="IPR037682">
    <property type="entry name" value="TonB_C"/>
</dbReference>
<evidence type="ECO:0000256" key="5">
    <source>
        <dbReference type="SAM" id="Coils"/>
    </source>
</evidence>
<organism evidence="8 9">
    <name type="scientific">Polaromonas naphthalenivorans (strain CJ2)</name>
    <dbReference type="NCBI Taxonomy" id="365044"/>
    <lineage>
        <taxon>Bacteria</taxon>
        <taxon>Pseudomonadati</taxon>
        <taxon>Pseudomonadota</taxon>
        <taxon>Betaproteobacteria</taxon>
        <taxon>Burkholderiales</taxon>
        <taxon>Comamonadaceae</taxon>
        <taxon>Polaromonas</taxon>
    </lineage>
</organism>
<dbReference type="InterPro" id="IPR006260">
    <property type="entry name" value="TonB/TolA_C"/>
</dbReference>
<feature type="coiled-coil region" evidence="5">
    <location>
        <begin position="156"/>
        <end position="183"/>
    </location>
</feature>
<dbReference type="KEGG" id="pna:Pnap_3406"/>
<reference evidence="9" key="1">
    <citation type="journal article" date="2009" name="Environ. Microbiol.">
        <title>The genome of Polaromonas naphthalenivorans strain CJ2, isolated from coal tar-contaminated sediment, reveals physiological and metabolic versatility and evolution through extensive horizontal gene transfer.</title>
        <authorList>
            <person name="Yagi J.M."/>
            <person name="Sims D."/>
            <person name="Brettin T."/>
            <person name="Bruce D."/>
            <person name="Madsen E.L."/>
        </authorList>
    </citation>
    <scope>NUCLEOTIDE SEQUENCE [LARGE SCALE GENOMIC DNA]</scope>
    <source>
        <strain evidence="9">CJ2</strain>
    </source>
</reference>
<keyword evidence="5" id="KW-0175">Coiled coil</keyword>
<evidence type="ECO:0000256" key="4">
    <source>
        <dbReference type="ARBA" id="ARBA00023136"/>
    </source>
</evidence>
<protein>
    <submittedName>
        <fullName evidence="8">TonB family protein</fullName>
    </submittedName>
</protein>
<dbReference type="NCBIfam" id="TIGR01352">
    <property type="entry name" value="tonB_Cterm"/>
    <property type="match status" value="1"/>
</dbReference>
<feature type="compositionally biased region" description="Basic residues" evidence="6">
    <location>
        <begin position="1"/>
        <end position="15"/>
    </location>
</feature>
<keyword evidence="2" id="KW-0812">Transmembrane</keyword>
<proteinExistence type="predicted"/>
<dbReference type="eggNOG" id="COG0810">
    <property type="taxonomic scope" value="Bacteria"/>
</dbReference>
<evidence type="ECO:0000256" key="3">
    <source>
        <dbReference type="ARBA" id="ARBA00022989"/>
    </source>
</evidence>
<name>A1VSS5_POLNA</name>